<dbReference type="PANTHER" id="PTHR43477:SF1">
    <property type="entry name" value="DIHYDROANTICAPSIN 7-DEHYDROGENASE"/>
    <property type="match status" value="1"/>
</dbReference>
<evidence type="ECO:0000313" key="3">
    <source>
        <dbReference type="EMBL" id="MBB2996717.1"/>
    </source>
</evidence>
<dbReference type="InterPro" id="IPR002347">
    <property type="entry name" value="SDR_fam"/>
</dbReference>
<keyword evidence="4" id="KW-1185">Reference proteome</keyword>
<sequence length="243" mass="24772">MDSLSELTILIAGATSAAGVATARALHGAGATVLVAGSNAARLNEHLGFAHGRYEVDLADHAAVHALAKVIELERGPLDGLIHLVGGWRGGKGLAGQSDADWDFLHRNVITTLRNTTRVFNDALLASPAGRVAIVSATAVGSPSAASANYVTAKAAAEAWMSCVAAGFNTAQSAHKANPVPQRAAAVTWVIKAFVDDATRAANPEKAYAGFTDVADLGAAAIDLFTADAAQLNGTRRSLVPSG</sequence>
<reference evidence="3 4" key="1">
    <citation type="submission" date="2020-08" db="EMBL/GenBank/DDBJ databases">
        <title>Sequencing the genomes of 1000 actinobacteria strains.</title>
        <authorList>
            <person name="Klenk H.-P."/>
        </authorList>
    </citation>
    <scope>NUCLEOTIDE SEQUENCE [LARGE SCALE GENOMIC DNA]</scope>
    <source>
        <strain evidence="3 4">DSM 22826</strain>
    </source>
</reference>
<name>A0A839QLI5_9MICC</name>
<accession>A0A839QLI5</accession>
<dbReference type="InterPro" id="IPR051122">
    <property type="entry name" value="SDR_DHRS6-like"/>
</dbReference>
<comment type="caution">
    <text evidence="3">The sequence shown here is derived from an EMBL/GenBank/DDBJ whole genome shotgun (WGS) entry which is preliminary data.</text>
</comment>
<dbReference type="InterPro" id="IPR036291">
    <property type="entry name" value="NAD(P)-bd_dom_sf"/>
</dbReference>
<dbReference type="AlphaFoldDB" id="A0A839QLI5"/>
<dbReference type="SUPFAM" id="SSF51735">
    <property type="entry name" value="NAD(P)-binding Rossmann-fold domains"/>
    <property type="match status" value="1"/>
</dbReference>
<dbReference type="Gene3D" id="3.40.50.720">
    <property type="entry name" value="NAD(P)-binding Rossmann-like Domain"/>
    <property type="match status" value="1"/>
</dbReference>
<protein>
    <submittedName>
        <fullName evidence="3">NADP-dependent 3-hydroxy acid dehydrogenase YdfG</fullName>
    </submittedName>
</protein>
<evidence type="ECO:0000256" key="1">
    <source>
        <dbReference type="ARBA" id="ARBA00006484"/>
    </source>
</evidence>
<organism evidence="3 4">
    <name type="scientific">Paeniglutamicibacter cryotolerans</name>
    <dbReference type="NCBI Taxonomy" id="670079"/>
    <lineage>
        <taxon>Bacteria</taxon>
        <taxon>Bacillati</taxon>
        <taxon>Actinomycetota</taxon>
        <taxon>Actinomycetes</taxon>
        <taxon>Micrococcales</taxon>
        <taxon>Micrococcaceae</taxon>
        <taxon>Paeniglutamicibacter</taxon>
    </lineage>
</organism>
<evidence type="ECO:0000256" key="2">
    <source>
        <dbReference type="ARBA" id="ARBA00023002"/>
    </source>
</evidence>
<dbReference type="CDD" id="cd05233">
    <property type="entry name" value="SDR_c"/>
    <property type="match status" value="1"/>
</dbReference>
<proteinExistence type="inferred from homology"/>
<dbReference type="PANTHER" id="PTHR43477">
    <property type="entry name" value="DIHYDROANTICAPSIN 7-DEHYDROGENASE"/>
    <property type="match status" value="1"/>
</dbReference>
<dbReference type="Proteomes" id="UP000523000">
    <property type="component" value="Unassembled WGS sequence"/>
</dbReference>
<keyword evidence="2" id="KW-0560">Oxidoreductase</keyword>
<gene>
    <name evidence="3" type="ORF">E9229_002964</name>
</gene>
<dbReference type="Pfam" id="PF00106">
    <property type="entry name" value="adh_short"/>
    <property type="match status" value="1"/>
</dbReference>
<dbReference type="RefSeq" id="WP_183512284.1">
    <property type="nucleotide sequence ID" value="NZ_BAABGK010000105.1"/>
</dbReference>
<evidence type="ECO:0000313" key="4">
    <source>
        <dbReference type="Proteomes" id="UP000523000"/>
    </source>
</evidence>
<dbReference type="EMBL" id="JACHVS010000002">
    <property type="protein sequence ID" value="MBB2996717.1"/>
    <property type="molecule type" value="Genomic_DNA"/>
</dbReference>
<comment type="similarity">
    <text evidence="1">Belongs to the short-chain dehydrogenases/reductases (SDR) family.</text>
</comment>
<dbReference type="GO" id="GO:0016491">
    <property type="term" value="F:oxidoreductase activity"/>
    <property type="evidence" value="ECO:0007669"/>
    <property type="project" value="UniProtKB-KW"/>
</dbReference>